<feature type="domain" description="N-acetyltransferase" evidence="1">
    <location>
        <begin position="69"/>
        <end position="225"/>
    </location>
</feature>
<name>A0A2V1E3S8_9PLEO</name>
<reference evidence="2 3" key="1">
    <citation type="journal article" date="2018" name="Sci. Rep.">
        <title>Comparative genomics provides insights into the lifestyle and reveals functional heterogeneity of dark septate endophytic fungi.</title>
        <authorList>
            <person name="Knapp D.G."/>
            <person name="Nemeth J.B."/>
            <person name="Barry K."/>
            <person name="Hainaut M."/>
            <person name="Henrissat B."/>
            <person name="Johnson J."/>
            <person name="Kuo A."/>
            <person name="Lim J.H.P."/>
            <person name="Lipzen A."/>
            <person name="Nolan M."/>
            <person name="Ohm R.A."/>
            <person name="Tamas L."/>
            <person name="Grigoriev I.V."/>
            <person name="Spatafora J.W."/>
            <person name="Nagy L.G."/>
            <person name="Kovacs G.M."/>
        </authorList>
    </citation>
    <scope>NUCLEOTIDE SEQUENCE [LARGE SCALE GENOMIC DNA]</scope>
    <source>
        <strain evidence="2 3">DSE2036</strain>
    </source>
</reference>
<dbReference type="InterPro" id="IPR016181">
    <property type="entry name" value="Acyl_CoA_acyltransferase"/>
</dbReference>
<protein>
    <recommendedName>
        <fullName evidence="1">N-acetyltransferase domain-containing protein</fullName>
    </recommendedName>
</protein>
<dbReference type="PROSITE" id="PS51186">
    <property type="entry name" value="GNAT"/>
    <property type="match status" value="1"/>
</dbReference>
<dbReference type="Gene3D" id="3.40.630.30">
    <property type="match status" value="1"/>
</dbReference>
<dbReference type="AlphaFoldDB" id="A0A2V1E3S8"/>
<dbReference type="PANTHER" id="PTHR42791:SF14">
    <property type="entry name" value="N-ACETYLTRANSFERASE DOMAIN-CONTAINING PROTEIN"/>
    <property type="match status" value="1"/>
</dbReference>
<dbReference type="Proteomes" id="UP000244855">
    <property type="component" value="Unassembled WGS sequence"/>
</dbReference>
<organism evidence="2 3">
    <name type="scientific">Periconia macrospinosa</name>
    <dbReference type="NCBI Taxonomy" id="97972"/>
    <lineage>
        <taxon>Eukaryota</taxon>
        <taxon>Fungi</taxon>
        <taxon>Dikarya</taxon>
        <taxon>Ascomycota</taxon>
        <taxon>Pezizomycotina</taxon>
        <taxon>Dothideomycetes</taxon>
        <taxon>Pleosporomycetidae</taxon>
        <taxon>Pleosporales</taxon>
        <taxon>Massarineae</taxon>
        <taxon>Periconiaceae</taxon>
        <taxon>Periconia</taxon>
    </lineage>
</organism>
<dbReference type="GO" id="GO:0016747">
    <property type="term" value="F:acyltransferase activity, transferring groups other than amino-acyl groups"/>
    <property type="evidence" value="ECO:0007669"/>
    <property type="project" value="InterPro"/>
</dbReference>
<evidence type="ECO:0000313" key="2">
    <source>
        <dbReference type="EMBL" id="PVI03860.1"/>
    </source>
</evidence>
<dbReference type="InterPro" id="IPR000182">
    <property type="entry name" value="GNAT_dom"/>
</dbReference>
<keyword evidence="3" id="KW-1185">Reference proteome</keyword>
<dbReference type="STRING" id="97972.A0A2V1E3S8"/>
<sequence>MPLVLQPLTAADTLSWTRIRTLAYLHLGPTHDLLHSNQPISESSIRGVAENNARDFQNPNFWPWKVVDTELAPSEDDPEGNGGRTIAIALYELEKKGKGGEAEKGKEEEKRFMPPELRLDALTALITPLREAEKEIMGNTDRYLMLNVLATHPEHQRRGAAKMLLDVGLKRADEEGLVMYLSSSWMGRPIYEKAGFELVKECDFDRGEWGGEGVERHGCMVRQPKKV</sequence>
<dbReference type="CDD" id="cd04301">
    <property type="entry name" value="NAT_SF"/>
    <property type="match status" value="1"/>
</dbReference>
<dbReference type="Pfam" id="PF13673">
    <property type="entry name" value="Acetyltransf_10"/>
    <property type="match status" value="1"/>
</dbReference>
<evidence type="ECO:0000259" key="1">
    <source>
        <dbReference type="PROSITE" id="PS51186"/>
    </source>
</evidence>
<dbReference type="EMBL" id="KZ805327">
    <property type="protein sequence ID" value="PVI03860.1"/>
    <property type="molecule type" value="Genomic_DNA"/>
</dbReference>
<gene>
    <name evidence="2" type="ORF">DM02DRAFT_611975</name>
</gene>
<dbReference type="SUPFAM" id="SSF55729">
    <property type="entry name" value="Acyl-CoA N-acyltransferases (Nat)"/>
    <property type="match status" value="1"/>
</dbReference>
<dbReference type="OrthoDB" id="410198at2759"/>
<dbReference type="PANTHER" id="PTHR42791">
    <property type="entry name" value="GNAT FAMILY ACETYLTRANSFERASE"/>
    <property type="match status" value="1"/>
</dbReference>
<evidence type="ECO:0000313" key="3">
    <source>
        <dbReference type="Proteomes" id="UP000244855"/>
    </source>
</evidence>
<accession>A0A2V1E3S8</accession>
<proteinExistence type="predicted"/>
<dbReference type="InterPro" id="IPR052523">
    <property type="entry name" value="Trichothecene_AcTrans"/>
</dbReference>